<dbReference type="EMBL" id="BDIP01000118">
    <property type="protein sequence ID" value="GIQ80184.1"/>
    <property type="molecule type" value="Genomic_DNA"/>
</dbReference>
<organism evidence="1 2">
    <name type="scientific">Kipferlia bialata</name>
    <dbReference type="NCBI Taxonomy" id="797122"/>
    <lineage>
        <taxon>Eukaryota</taxon>
        <taxon>Metamonada</taxon>
        <taxon>Carpediemonas-like organisms</taxon>
        <taxon>Kipferlia</taxon>
    </lineage>
</organism>
<name>A0A9K3CN97_9EUKA</name>
<dbReference type="SUPFAM" id="SSF117281">
    <property type="entry name" value="Kelch motif"/>
    <property type="match status" value="1"/>
</dbReference>
<dbReference type="InterPro" id="IPR006652">
    <property type="entry name" value="Kelch_1"/>
</dbReference>
<keyword evidence="2" id="KW-1185">Reference proteome</keyword>
<dbReference type="OrthoDB" id="45365at2759"/>
<comment type="caution">
    <text evidence="1">The sequence shown here is derived from an EMBL/GenBank/DDBJ whole genome shotgun (WGS) entry which is preliminary data.</text>
</comment>
<evidence type="ECO:0008006" key="3">
    <source>
        <dbReference type="Google" id="ProtNLM"/>
    </source>
</evidence>
<proteinExistence type="predicted"/>
<evidence type="ECO:0000313" key="1">
    <source>
        <dbReference type="EMBL" id="GIQ80184.1"/>
    </source>
</evidence>
<gene>
    <name evidence="1" type="ORF">KIPB_000942</name>
</gene>
<dbReference type="InterPro" id="IPR015915">
    <property type="entry name" value="Kelch-typ_b-propeller"/>
</dbReference>
<evidence type="ECO:0000313" key="2">
    <source>
        <dbReference type="Proteomes" id="UP000265618"/>
    </source>
</evidence>
<dbReference type="Gene3D" id="2.120.10.80">
    <property type="entry name" value="Kelch-type beta propeller"/>
    <property type="match status" value="1"/>
</dbReference>
<reference evidence="1 2" key="1">
    <citation type="journal article" date="2018" name="PLoS ONE">
        <title>The draft genome of Kipferlia bialata reveals reductive genome evolution in fornicate parasites.</title>
        <authorList>
            <person name="Tanifuji G."/>
            <person name="Takabayashi S."/>
            <person name="Kume K."/>
            <person name="Takagi M."/>
            <person name="Nakayama T."/>
            <person name="Kamikawa R."/>
            <person name="Inagaki Y."/>
            <person name="Hashimoto T."/>
        </authorList>
    </citation>
    <scope>NUCLEOTIDE SEQUENCE [LARGE SCALE GENOMIC DNA]</scope>
    <source>
        <strain evidence="1">NY0173</strain>
    </source>
</reference>
<sequence length="226" mass="24362">MIIIGIINPQGHCALSVHDKLVVIGGGYGRETRQVWEYDTSGGWTRLTDSPLNLTYTAAACHKGYVHILGNASYNHRTHLVCQFIEGEQEGEGERVPPTIEWERSSRGRVPFQAMSAACVSVGKDMYFIGGDRHEGRVHVLDAEAAMTVSSTPSPSNGAACDTIRGNIGTHSAWRDEADIPLDGIVGAALIAPEGSDTCIMGRGTMLIHGEGGTLLYERAVWDIID</sequence>
<dbReference type="Pfam" id="PF01344">
    <property type="entry name" value="Kelch_1"/>
    <property type="match status" value="1"/>
</dbReference>
<dbReference type="Proteomes" id="UP000265618">
    <property type="component" value="Unassembled WGS sequence"/>
</dbReference>
<accession>A0A9K3CN97</accession>
<protein>
    <recommendedName>
        <fullName evidence="3">Galactose oxidase</fullName>
    </recommendedName>
</protein>
<dbReference type="AlphaFoldDB" id="A0A9K3CN97"/>